<feature type="signal peptide" evidence="1">
    <location>
        <begin position="1"/>
        <end position="22"/>
    </location>
</feature>
<accession>A0AA45WM91</accession>
<dbReference type="Proteomes" id="UP001157947">
    <property type="component" value="Unassembled WGS sequence"/>
</dbReference>
<comment type="caution">
    <text evidence="3">The sequence shown here is derived from an EMBL/GenBank/DDBJ whole genome shotgun (WGS) entry which is preliminary data.</text>
</comment>
<sequence length="138" mass="15291">MKKLFMALFVLVIGCQSLPPEAYFIDKNQIEGEINIDSSIKDKCSGTLFIIVRKGITPQPLAVKNVTNPKFPYKFSVSPAEVLSEERFKEFEGELILSARISKSGAVVPSEGDCESEAILVKSGDRNIKLTINRVIKQ</sequence>
<reference evidence="3" key="1">
    <citation type="submission" date="2017-05" db="EMBL/GenBank/DDBJ databases">
        <authorList>
            <person name="Varghese N."/>
            <person name="Submissions S."/>
        </authorList>
    </citation>
    <scope>NUCLEOTIDE SEQUENCE</scope>
    <source>
        <strain evidence="3">DSM 18763</strain>
    </source>
</reference>
<dbReference type="EMBL" id="FXTX01000011">
    <property type="protein sequence ID" value="SMP13749.1"/>
    <property type="molecule type" value="Genomic_DNA"/>
</dbReference>
<dbReference type="InterPro" id="IPR056412">
    <property type="entry name" value="Ig_CycH"/>
</dbReference>
<proteinExistence type="predicted"/>
<feature type="chain" id="PRO_5041251434" description="Cytochrome c-type biogenesis protein H Ig-like domain-containing protein" evidence="1">
    <location>
        <begin position="23"/>
        <end position="138"/>
    </location>
</feature>
<gene>
    <name evidence="3" type="ORF">SAMN06264868_11142</name>
</gene>
<organism evidence="3 4">
    <name type="scientific">Venenivibrio stagnispumantis</name>
    <dbReference type="NCBI Taxonomy" id="407998"/>
    <lineage>
        <taxon>Bacteria</taxon>
        <taxon>Pseudomonadati</taxon>
        <taxon>Aquificota</taxon>
        <taxon>Aquificia</taxon>
        <taxon>Aquificales</taxon>
        <taxon>Hydrogenothermaceae</taxon>
        <taxon>Venenivibrio</taxon>
    </lineage>
</organism>
<evidence type="ECO:0000313" key="3">
    <source>
        <dbReference type="EMBL" id="SMP13749.1"/>
    </source>
</evidence>
<dbReference type="PROSITE" id="PS51257">
    <property type="entry name" value="PROKAR_LIPOPROTEIN"/>
    <property type="match status" value="1"/>
</dbReference>
<name>A0AA45WM91_9AQUI</name>
<protein>
    <recommendedName>
        <fullName evidence="2">Cytochrome c-type biogenesis protein H Ig-like domain-containing protein</fullName>
    </recommendedName>
</protein>
<feature type="domain" description="Cytochrome c-type biogenesis protein H Ig-like" evidence="2">
    <location>
        <begin position="31"/>
        <end position="133"/>
    </location>
</feature>
<dbReference type="Pfam" id="PF23892">
    <property type="entry name" value="Ig_CycH"/>
    <property type="match status" value="1"/>
</dbReference>
<dbReference type="AlphaFoldDB" id="A0AA45WM91"/>
<keyword evidence="1" id="KW-0732">Signal</keyword>
<dbReference type="RefSeq" id="WP_265133782.1">
    <property type="nucleotide sequence ID" value="NZ_FXTX01000011.1"/>
</dbReference>
<evidence type="ECO:0000259" key="2">
    <source>
        <dbReference type="Pfam" id="PF23892"/>
    </source>
</evidence>
<evidence type="ECO:0000313" key="4">
    <source>
        <dbReference type="Proteomes" id="UP001157947"/>
    </source>
</evidence>
<keyword evidence="4" id="KW-1185">Reference proteome</keyword>
<evidence type="ECO:0000256" key="1">
    <source>
        <dbReference type="SAM" id="SignalP"/>
    </source>
</evidence>